<dbReference type="Proteomes" id="UP000681720">
    <property type="component" value="Unassembled WGS sequence"/>
</dbReference>
<gene>
    <name evidence="2" type="ORF">BYL167_LOCUS49225</name>
    <name evidence="3" type="ORF">GIL414_LOCUS67332</name>
</gene>
<proteinExistence type="predicted"/>
<accession>A0A8S3BQE4</accession>
<sequence>MTDNTNETIASSRMATRSTTTTTPTTTTSKTTNNKNGYERLAQLYPHVSDDLHLPAKWNGKDKASTLFLQQNDLVVTYKGPGKSHKDAASVRSDYPIPSLTGIYYFEVKILSKGRDG</sequence>
<evidence type="ECO:0000256" key="1">
    <source>
        <dbReference type="SAM" id="MobiDB-lite"/>
    </source>
</evidence>
<dbReference type="InterPro" id="IPR013320">
    <property type="entry name" value="ConA-like_dom_sf"/>
</dbReference>
<dbReference type="Proteomes" id="UP000681967">
    <property type="component" value="Unassembled WGS sequence"/>
</dbReference>
<feature type="compositionally biased region" description="Low complexity" evidence="1">
    <location>
        <begin position="8"/>
        <end position="32"/>
    </location>
</feature>
<dbReference type="InterPro" id="IPR043136">
    <property type="entry name" value="B30.2/SPRY_sf"/>
</dbReference>
<organism evidence="2 4">
    <name type="scientific">Rotaria magnacalcarata</name>
    <dbReference type="NCBI Taxonomy" id="392030"/>
    <lineage>
        <taxon>Eukaryota</taxon>
        <taxon>Metazoa</taxon>
        <taxon>Spiralia</taxon>
        <taxon>Gnathifera</taxon>
        <taxon>Rotifera</taxon>
        <taxon>Eurotatoria</taxon>
        <taxon>Bdelloidea</taxon>
        <taxon>Philodinida</taxon>
        <taxon>Philodinidae</taxon>
        <taxon>Rotaria</taxon>
    </lineage>
</organism>
<dbReference type="SUPFAM" id="SSF49899">
    <property type="entry name" value="Concanavalin A-like lectins/glucanases"/>
    <property type="match status" value="1"/>
</dbReference>
<reference evidence="2" key="1">
    <citation type="submission" date="2021-02" db="EMBL/GenBank/DDBJ databases">
        <authorList>
            <person name="Nowell W R."/>
        </authorList>
    </citation>
    <scope>NUCLEOTIDE SEQUENCE</scope>
</reference>
<dbReference type="EMBL" id="CAJOBJ010325756">
    <property type="protein sequence ID" value="CAF5174851.1"/>
    <property type="molecule type" value="Genomic_DNA"/>
</dbReference>
<protein>
    <submittedName>
        <fullName evidence="2">Uncharacterized protein</fullName>
    </submittedName>
</protein>
<feature type="region of interest" description="Disordered" evidence="1">
    <location>
        <begin position="1"/>
        <end position="35"/>
    </location>
</feature>
<dbReference type="EMBL" id="CAJOBH010145982">
    <property type="protein sequence ID" value="CAF4826706.1"/>
    <property type="molecule type" value="Genomic_DNA"/>
</dbReference>
<name>A0A8S3BQE4_9BILA</name>
<evidence type="ECO:0000313" key="2">
    <source>
        <dbReference type="EMBL" id="CAF4826706.1"/>
    </source>
</evidence>
<comment type="caution">
    <text evidence="2">The sequence shown here is derived from an EMBL/GenBank/DDBJ whole genome shotgun (WGS) entry which is preliminary data.</text>
</comment>
<evidence type="ECO:0000313" key="4">
    <source>
        <dbReference type="Proteomes" id="UP000681967"/>
    </source>
</evidence>
<dbReference type="AlphaFoldDB" id="A0A8S3BQE4"/>
<dbReference type="Gene3D" id="2.60.120.920">
    <property type="match status" value="1"/>
</dbReference>
<feature type="non-terminal residue" evidence="2">
    <location>
        <position position="1"/>
    </location>
</feature>
<evidence type="ECO:0000313" key="3">
    <source>
        <dbReference type="EMBL" id="CAF5174851.1"/>
    </source>
</evidence>